<protein>
    <submittedName>
        <fullName evidence="1">Uncharacterized protein</fullName>
    </submittedName>
</protein>
<sequence>MAENDSVRQRIVSSVFSKLNAAGHQESYASHVKIWEDVPPDEGGKKARYIILARSSNGKGFIHKSKLNSNGSFSVGKTWKLEELRGIEVINPLAFNITLARTYRWQTENEQDQANFVIALVRLFRSLNGGAPLQVVGFRDPDAPGTLPFFGLAYTANTFLCDEAVRQPAKQPAYARMERAPTPPAGIPLIPTTPRRQHANGQPETMANRLHAFEEHHLR</sequence>
<evidence type="ECO:0000313" key="2">
    <source>
        <dbReference type="Proteomes" id="UP001148662"/>
    </source>
</evidence>
<gene>
    <name evidence="1" type="ORF">NM688_g8587</name>
</gene>
<reference evidence="1" key="1">
    <citation type="submission" date="2022-07" db="EMBL/GenBank/DDBJ databases">
        <title>Genome Sequence of Phlebia brevispora.</title>
        <authorList>
            <person name="Buettner E."/>
        </authorList>
    </citation>
    <scope>NUCLEOTIDE SEQUENCE</scope>
    <source>
        <strain evidence="1">MPL23</strain>
    </source>
</reference>
<dbReference type="EMBL" id="JANHOG010002353">
    <property type="protein sequence ID" value="KAJ3524302.1"/>
    <property type="molecule type" value="Genomic_DNA"/>
</dbReference>
<keyword evidence="2" id="KW-1185">Reference proteome</keyword>
<accession>A0ACC1RSN2</accession>
<proteinExistence type="predicted"/>
<evidence type="ECO:0000313" key="1">
    <source>
        <dbReference type="EMBL" id="KAJ3524302.1"/>
    </source>
</evidence>
<name>A0ACC1RSN2_9APHY</name>
<dbReference type="Proteomes" id="UP001148662">
    <property type="component" value="Unassembled WGS sequence"/>
</dbReference>
<organism evidence="1 2">
    <name type="scientific">Phlebia brevispora</name>
    <dbReference type="NCBI Taxonomy" id="194682"/>
    <lineage>
        <taxon>Eukaryota</taxon>
        <taxon>Fungi</taxon>
        <taxon>Dikarya</taxon>
        <taxon>Basidiomycota</taxon>
        <taxon>Agaricomycotina</taxon>
        <taxon>Agaricomycetes</taxon>
        <taxon>Polyporales</taxon>
        <taxon>Meruliaceae</taxon>
        <taxon>Phlebia</taxon>
    </lineage>
</organism>
<comment type="caution">
    <text evidence="1">The sequence shown here is derived from an EMBL/GenBank/DDBJ whole genome shotgun (WGS) entry which is preliminary data.</text>
</comment>